<organism evidence="7 8">
    <name type="scientific">Paragonimus skrjabini miyazakii</name>
    <dbReference type="NCBI Taxonomy" id="59628"/>
    <lineage>
        <taxon>Eukaryota</taxon>
        <taxon>Metazoa</taxon>
        <taxon>Spiralia</taxon>
        <taxon>Lophotrochozoa</taxon>
        <taxon>Platyhelminthes</taxon>
        <taxon>Trematoda</taxon>
        <taxon>Digenea</taxon>
        <taxon>Plagiorchiida</taxon>
        <taxon>Troglotremata</taxon>
        <taxon>Troglotrematidae</taxon>
        <taxon>Paragonimus</taxon>
    </lineage>
</organism>
<evidence type="ECO:0000256" key="6">
    <source>
        <dbReference type="ARBA" id="ARBA00032319"/>
    </source>
</evidence>
<sequence>MLIQAYDCIIIRKDEYFKSTKLDPDSAECIDGTKVSLKNAVGLPYGTMFTIVGDQVEPIFQSRSYPEGNLSADESLSTVAGHFKPLDTKDNRDIVDSTSNQKLDYEDIKSLQAGGTSGEEILSELIKGNTNFEKKTKFSQDKYVSKKRKRHLGLFSIERPCTRILCELYSKIRPEKCL</sequence>
<reference evidence="7" key="1">
    <citation type="submission" date="2019-07" db="EMBL/GenBank/DDBJ databases">
        <title>Annotation for the trematode Paragonimus miyazaki's.</title>
        <authorList>
            <person name="Choi Y.-J."/>
        </authorList>
    </citation>
    <scope>NUCLEOTIDE SEQUENCE</scope>
    <source>
        <strain evidence="7">Japan</strain>
    </source>
</reference>
<dbReference type="EMBL" id="JTDE01014897">
    <property type="protein sequence ID" value="KAF7233969.1"/>
    <property type="molecule type" value="Genomic_DNA"/>
</dbReference>
<evidence type="ECO:0000313" key="7">
    <source>
        <dbReference type="EMBL" id="KAF7233969.1"/>
    </source>
</evidence>
<dbReference type="GO" id="GO:0005634">
    <property type="term" value="C:nucleus"/>
    <property type="evidence" value="ECO:0007669"/>
    <property type="project" value="UniProtKB-SubCell"/>
</dbReference>
<dbReference type="AlphaFoldDB" id="A0A8S9YCD8"/>
<proteinExistence type="inferred from homology"/>
<accession>A0A8S9YCD8</accession>
<name>A0A8S9YCD8_9TREM</name>
<protein>
    <recommendedName>
        <fullName evidence="3">tRNA (adenine(58)-N(1))-methyltransferase non-catalytic subunit TRM6</fullName>
    </recommendedName>
    <alternativeName>
        <fullName evidence="6">tRNA(m1A58)-methyltransferase subunit TRM6</fullName>
    </alternativeName>
</protein>
<evidence type="ECO:0000256" key="4">
    <source>
        <dbReference type="ARBA" id="ARBA00022694"/>
    </source>
</evidence>
<dbReference type="GO" id="GO:0031515">
    <property type="term" value="C:tRNA (m1A) methyltransferase complex"/>
    <property type="evidence" value="ECO:0007669"/>
    <property type="project" value="InterPro"/>
</dbReference>
<gene>
    <name evidence="7" type="ORF">EG68_12099</name>
</gene>
<keyword evidence="4" id="KW-0819">tRNA processing</keyword>
<comment type="subcellular location">
    <subcellularLocation>
        <location evidence="1">Nucleus</location>
    </subcellularLocation>
</comment>
<evidence type="ECO:0000256" key="5">
    <source>
        <dbReference type="ARBA" id="ARBA00023242"/>
    </source>
</evidence>
<evidence type="ECO:0000256" key="1">
    <source>
        <dbReference type="ARBA" id="ARBA00004123"/>
    </source>
</evidence>
<evidence type="ECO:0000313" key="8">
    <source>
        <dbReference type="Proteomes" id="UP000822476"/>
    </source>
</evidence>
<dbReference type="GO" id="GO:0030488">
    <property type="term" value="P:tRNA methylation"/>
    <property type="evidence" value="ECO:0007669"/>
    <property type="project" value="InterPro"/>
</dbReference>
<evidence type="ECO:0000256" key="3">
    <source>
        <dbReference type="ARBA" id="ARBA00021704"/>
    </source>
</evidence>
<dbReference type="Proteomes" id="UP000822476">
    <property type="component" value="Unassembled WGS sequence"/>
</dbReference>
<comment type="caution">
    <text evidence="7">The sequence shown here is derived from an EMBL/GenBank/DDBJ whole genome shotgun (WGS) entry which is preliminary data.</text>
</comment>
<dbReference type="InterPro" id="IPR017423">
    <property type="entry name" value="TRM6"/>
</dbReference>
<comment type="similarity">
    <text evidence="2">Belongs to the TRM6/GCD10 family.</text>
</comment>
<dbReference type="PANTHER" id="PTHR12945">
    <property type="entry name" value="TRANSLATION INITIATION FACTOR EIF3-RELATED"/>
    <property type="match status" value="1"/>
</dbReference>
<evidence type="ECO:0000256" key="2">
    <source>
        <dbReference type="ARBA" id="ARBA00008320"/>
    </source>
</evidence>
<dbReference type="OrthoDB" id="10254665at2759"/>
<dbReference type="PANTHER" id="PTHR12945:SF0">
    <property type="entry name" value="TRNA (ADENINE(58)-N(1))-METHYLTRANSFERASE NON-CATALYTIC SUBUNIT TRM6"/>
    <property type="match status" value="1"/>
</dbReference>
<dbReference type="Pfam" id="PF04189">
    <property type="entry name" value="Gcd10p"/>
    <property type="match status" value="1"/>
</dbReference>
<keyword evidence="5" id="KW-0539">Nucleus</keyword>
<keyword evidence="8" id="KW-1185">Reference proteome</keyword>